<dbReference type="GO" id="GO:0003676">
    <property type="term" value="F:nucleic acid binding"/>
    <property type="evidence" value="ECO:0007669"/>
    <property type="project" value="InterPro"/>
</dbReference>
<dbReference type="InterPro" id="IPR036397">
    <property type="entry name" value="RNaseH_sf"/>
</dbReference>
<keyword evidence="13" id="KW-1185">Reference proteome</keyword>
<evidence type="ECO:0000313" key="12">
    <source>
        <dbReference type="EMBL" id="GMF53055.1"/>
    </source>
</evidence>
<dbReference type="InterPro" id="IPR051320">
    <property type="entry name" value="Viral_Replic_Matur_Polypro"/>
</dbReference>
<feature type="region of interest" description="Disordered" evidence="9">
    <location>
        <begin position="731"/>
        <end position="756"/>
    </location>
</feature>
<keyword evidence="2" id="KW-0808">Transferase</keyword>
<dbReference type="InterPro" id="IPR043502">
    <property type="entry name" value="DNA/RNA_pol_sf"/>
</dbReference>
<evidence type="ECO:0000256" key="8">
    <source>
        <dbReference type="ARBA" id="ARBA00022918"/>
    </source>
</evidence>
<evidence type="ECO:0000259" key="11">
    <source>
        <dbReference type="Pfam" id="PF17917"/>
    </source>
</evidence>
<dbReference type="GO" id="GO:0003964">
    <property type="term" value="F:RNA-directed DNA polymerase activity"/>
    <property type="evidence" value="ECO:0007669"/>
    <property type="project" value="UniProtKB-KW"/>
</dbReference>
<dbReference type="GO" id="GO:0004190">
    <property type="term" value="F:aspartic-type endopeptidase activity"/>
    <property type="evidence" value="ECO:0007669"/>
    <property type="project" value="UniProtKB-KW"/>
</dbReference>
<dbReference type="InterPro" id="IPR041373">
    <property type="entry name" value="RT_RNaseH"/>
</dbReference>
<evidence type="ECO:0000256" key="6">
    <source>
        <dbReference type="ARBA" id="ARBA00022759"/>
    </source>
</evidence>
<dbReference type="Pfam" id="PF13456">
    <property type="entry name" value="RVT_3"/>
    <property type="match status" value="1"/>
</dbReference>
<dbReference type="Pfam" id="PF17917">
    <property type="entry name" value="RT_RNaseH"/>
    <property type="match status" value="1"/>
</dbReference>
<dbReference type="Gene3D" id="3.30.70.270">
    <property type="match status" value="2"/>
</dbReference>
<feature type="domain" description="Reverse transcriptase RNase H-like" evidence="11">
    <location>
        <begin position="231"/>
        <end position="331"/>
    </location>
</feature>
<dbReference type="PANTHER" id="PTHR33064:SF37">
    <property type="entry name" value="RIBONUCLEASE H"/>
    <property type="match status" value="1"/>
</dbReference>
<dbReference type="GO" id="GO:0006508">
    <property type="term" value="P:proteolysis"/>
    <property type="evidence" value="ECO:0007669"/>
    <property type="project" value="UniProtKB-KW"/>
</dbReference>
<comment type="caution">
    <text evidence="12">The sequence shown here is derived from an EMBL/GenBank/DDBJ whole genome shotgun (WGS) entry which is preliminary data.</text>
</comment>
<evidence type="ECO:0000313" key="13">
    <source>
        <dbReference type="Proteomes" id="UP001165121"/>
    </source>
</evidence>
<feature type="compositionally biased region" description="Basic and acidic residues" evidence="9">
    <location>
        <begin position="638"/>
        <end position="659"/>
    </location>
</feature>
<dbReference type="GO" id="GO:0004523">
    <property type="term" value="F:RNA-DNA hybrid ribonuclease activity"/>
    <property type="evidence" value="ECO:0007669"/>
    <property type="project" value="InterPro"/>
</dbReference>
<sequence length="771" mass="86053">MPFGLKNAPLIYQRMIDNALWGYVQPKGGWEAFAQRMKGAEAKALALRKEFMVISRRSPTSARPALQTKYEADHRALAEHDPLVELINSPATDMFTVGEPDQSKLVPMFHRRSSVDDICFRGATFDECLETLDRLLARFAECRISVSFTKSVFVQHKVDFLSHEVTNDGIRANSKKLASIAELPFPSSKKGMQSFLGALNYYGRFIQGLAVHGAVLYQVAEAPILRHFDGSKDVYIMLYANEWALSSTLMQMHDEVLHPVRFCGRVLMENELNYHPAEKEVLALLQVLKVCCTLLAGKILHGYTRFSTLEWVFQSKSLFGRSVQFAVFLSQWYLKIKRLRERDLEFAKLLQSSITPFVPLDEAVAPLAPPSKGSATVRMAPHLLYASITRDYDGYVLSFDESAKTEKHGGHGSCSWILWKLPVWDIVIAASAHLPSTTVNIAEYTGMNNGVKSAIEYGVTNLIIVGDSRLAIQKSMGVIACRKETLQLKLSQHKELTPQLKSTRYLHVVPAYNAAADSLATEALESQVTKVALSESRKTELKALNKIPEVLYVDEQALAETNLPAQRMQPIPQNETHAESLAVEEPQVTAVTRNQSRRVRFAESTMHRPTSQEAVNEVDDLPADQDSPISPQGGAQRSAREGTLQKEAKMVSGRRRFDALPDDGYTESKINSRSWSPGLRTKSSGRSNPDSTSGRTTRHQVIASLICTQKVLPDSKYSQAKMLTTDQDHQPGFAAHRLPPCRPPDGRHDYATSDHSETKIKEAAFRDIVGR</sequence>
<evidence type="ECO:0000256" key="1">
    <source>
        <dbReference type="ARBA" id="ARBA00022670"/>
    </source>
</evidence>
<name>A0A9W6Y1V0_9STRA</name>
<dbReference type="PANTHER" id="PTHR33064">
    <property type="entry name" value="POL PROTEIN"/>
    <property type="match status" value="1"/>
</dbReference>
<keyword evidence="4" id="KW-0540">Nuclease</keyword>
<feature type="compositionally biased region" description="Polar residues" evidence="9">
    <location>
        <begin position="668"/>
        <end position="695"/>
    </location>
</feature>
<keyword evidence="1" id="KW-0645">Protease</keyword>
<evidence type="ECO:0000256" key="3">
    <source>
        <dbReference type="ARBA" id="ARBA00022695"/>
    </source>
</evidence>
<proteinExistence type="predicted"/>
<feature type="domain" description="RNase H type-1" evidence="10">
    <location>
        <begin position="429"/>
        <end position="523"/>
    </location>
</feature>
<evidence type="ECO:0000256" key="4">
    <source>
        <dbReference type="ARBA" id="ARBA00022722"/>
    </source>
</evidence>
<dbReference type="EMBL" id="BSXT01003218">
    <property type="protein sequence ID" value="GMF53055.1"/>
    <property type="molecule type" value="Genomic_DNA"/>
</dbReference>
<organism evidence="12 13">
    <name type="scientific">Phytophthora fragariaefolia</name>
    <dbReference type="NCBI Taxonomy" id="1490495"/>
    <lineage>
        <taxon>Eukaryota</taxon>
        <taxon>Sar</taxon>
        <taxon>Stramenopiles</taxon>
        <taxon>Oomycota</taxon>
        <taxon>Peronosporomycetes</taxon>
        <taxon>Peronosporales</taxon>
        <taxon>Peronosporaceae</taxon>
        <taxon>Phytophthora</taxon>
    </lineage>
</organism>
<evidence type="ECO:0000256" key="9">
    <source>
        <dbReference type="SAM" id="MobiDB-lite"/>
    </source>
</evidence>
<accession>A0A9W6Y1V0</accession>
<dbReference type="InterPro" id="IPR043128">
    <property type="entry name" value="Rev_trsase/Diguanyl_cyclase"/>
</dbReference>
<dbReference type="InterPro" id="IPR012337">
    <property type="entry name" value="RNaseH-like_sf"/>
</dbReference>
<evidence type="ECO:0000256" key="2">
    <source>
        <dbReference type="ARBA" id="ARBA00022679"/>
    </source>
</evidence>
<gene>
    <name evidence="12" type="ORF">Pfra01_002184300</name>
</gene>
<dbReference type="Gene3D" id="3.30.420.10">
    <property type="entry name" value="Ribonuclease H-like superfamily/Ribonuclease H"/>
    <property type="match status" value="1"/>
</dbReference>
<keyword evidence="8" id="KW-0695">RNA-directed DNA polymerase</keyword>
<evidence type="ECO:0000256" key="5">
    <source>
        <dbReference type="ARBA" id="ARBA00022750"/>
    </source>
</evidence>
<feature type="region of interest" description="Disordered" evidence="9">
    <location>
        <begin position="572"/>
        <end position="697"/>
    </location>
</feature>
<keyword evidence="7" id="KW-0378">Hydrolase</keyword>
<evidence type="ECO:0000256" key="7">
    <source>
        <dbReference type="ARBA" id="ARBA00022801"/>
    </source>
</evidence>
<protein>
    <submittedName>
        <fullName evidence="12">Unnamed protein product</fullName>
    </submittedName>
</protein>
<dbReference type="SUPFAM" id="SSF53098">
    <property type="entry name" value="Ribonuclease H-like"/>
    <property type="match status" value="1"/>
</dbReference>
<dbReference type="SUPFAM" id="SSF56672">
    <property type="entry name" value="DNA/RNA polymerases"/>
    <property type="match status" value="1"/>
</dbReference>
<reference evidence="12" key="1">
    <citation type="submission" date="2023-04" db="EMBL/GenBank/DDBJ databases">
        <title>Phytophthora fragariaefolia NBRC 109709.</title>
        <authorList>
            <person name="Ichikawa N."/>
            <person name="Sato H."/>
            <person name="Tonouchi N."/>
        </authorList>
    </citation>
    <scope>NUCLEOTIDE SEQUENCE</scope>
    <source>
        <strain evidence="12">NBRC 109709</strain>
    </source>
</reference>
<keyword evidence="5" id="KW-0064">Aspartyl protease</keyword>
<dbReference type="Proteomes" id="UP001165121">
    <property type="component" value="Unassembled WGS sequence"/>
</dbReference>
<keyword evidence="3" id="KW-0548">Nucleotidyltransferase</keyword>
<dbReference type="InterPro" id="IPR002156">
    <property type="entry name" value="RNaseH_domain"/>
</dbReference>
<dbReference type="AlphaFoldDB" id="A0A9W6Y1V0"/>
<feature type="compositionally biased region" description="Basic and acidic residues" evidence="9">
    <location>
        <begin position="744"/>
        <end position="756"/>
    </location>
</feature>
<keyword evidence="6" id="KW-0255">Endonuclease</keyword>
<evidence type="ECO:0000259" key="10">
    <source>
        <dbReference type="Pfam" id="PF13456"/>
    </source>
</evidence>